<organism evidence="1 2">
    <name type="scientific">Levilactobacillus tongjiangensis</name>
    <dbReference type="NCBI Taxonomy" id="2486023"/>
    <lineage>
        <taxon>Bacteria</taxon>
        <taxon>Bacillati</taxon>
        <taxon>Bacillota</taxon>
        <taxon>Bacilli</taxon>
        <taxon>Lactobacillales</taxon>
        <taxon>Lactobacillaceae</taxon>
        <taxon>Levilactobacillus</taxon>
    </lineage>
</organism>
<dbReference type="EMBL" id="JBHSSK010000004">
    <property type="protein sequence ID" value="MFC6206116.1"/>
    <property type="molecule type" value="Genomic_DNA"/>
</dbReference>
<dbReference type="EC" id="2.3.1.-" evidence="1"/>
<evidence type="ECO:0000313" key="2">
    <source>
        <dbReference type="Proteomes" id="UP001596254"/>
    </source>
</evidence>
<dbReference type="RefSeq" id="WP_125693721.1">
    <property type="nucleotide sequence ID" value="NZ_JBHSSK010000004.1"/>
</dbReference>
<keyword evidence="1" id="KW-0808">Transferase</keyword>
<reference evidence="2" key="1">
    <citation type="journal article" date="2019" name="Int. J. Syst. Evol. Microbiol.">
        <title>The Global Catalogue of Microorganisms (GCM) 10K type strain sequencing project: providing services to taxonomists for standard genome sequencing and annotation.</title>
        <authorList>
            <consortium name="The Broad Institute Genomics Platform"/>
            <consortium name="The Broad Institute Genome Sequencing Center for Infectious Disease"/>
            <person name="Wu L."/>
            <person name="Ma J."/>
        </authorList>
    </citation>
    <scope>NUCLEOTIDE SEQUENCE [LARGE SCALE GENOMIC DNA]</scope>
    <source>
        <strain evidence="2">CCM 8905</strain>
    </source>
</reference>
<dbReference type="Proteomes" id="UP001596254">
    <property type="component" value="Unassembled WGS sequence"/>
</dbReference>
<protein>
    <submittedName>
        <fullName evidence="1">CatB-related O-acetyltransferase</fullName>
        <ecNumber evidence="1">2.3.1.-</ecNumber>
    </submittedName>
</protein>
<accession>A0ABW1SNR5</accession>
<sequence>MATVIRHNTFFQKEISLQSRPRAVTLPFQTEVADCLRHRHVYTRFNSADQRFSLNADRIRVGQNVAIEPFTTFGSGRHFFTMGAFSYSWSQLPVNTLVGRYTSIGSRVRQMGHNHPLQRFTTSSVSFDSHIQAYQDHLENERSDFQTVANPEATVKPVVIGNDVMVGDDVVFGNGGIVVSDGAVIAAGSLVTRDVPPYAVVAGWPARVIKYRFDFKTIDDLLDFRWWQYDFAKFHGVQAAGPIKEFISQVATLVAQADLSTYEPQPLTTAMLQESLRES</sequence>
<dbReference type="InterPro" id="IPR011004">
    <property type="entry name" value="Trimer_LpxA-like_sf"/>
</dbReference>
<gene>
    <name evidence="1" type="ORF">ACFP1G_01225</name>
</gene>
<dbReference type="GO" id="GO:0016746">
    <property type="term" value="F:acyltransferase activity"/>
    <property type="evidence" value="ECO:0007669"/>
    <property type="project" value="UniProtKB-KW"/>
</dbReference>
<dbReference type="SUPFAM" id="SSF51161">
    <property type="entry name" value="Trimeric LpxA-like enzymes"/>
    <property type="match status" value="1"/>
</dbReference>
<dbReference type="InterPro" id="IPR050179">
    <property type="entry name" value="Trans_hexapeptide_repeat"/>
</dbReference>
<evidence type="ECO:0000313" key="1">
    <source>
        <dbReference type="EMBL" id="MFC6206116.1"/>
    </source>
</evidence>
<dbReference type="PANTHER" id="PTHR43300">
    <property type="entry name" value="ACETYLTRANSFERASE"/>
    <property type="match status" value="1"/>
</dbReference>
<dbReference type="Gene3D" id="2.160.10.10">
    <property type="entry name" value="Hexapeptide repeat proteins"/>
    <property type="match status" value="1"/>
</dbReference>
<comment type="caution">
    <text evidence="1">The sequence shown here is derived from an EMBL/GenBank/DDBJ whole genome shotgun (WGS) entry which is preliminary data.</text>
</comment>
<name>A0ABW1SNR5_9LACO</name>
<keyword evidence="2" id="KW-1185">Reference proteome</keyword>
<dbReference type="CDD" id="cd03349">
    <property type="entry name" value="LbH_XAT"/>
    <property type="match status" value="1"/>
</dbReference>
<keyword evidence="1" id="KW-0012">Acyltransferase</keyword>
<proteinExistence type="predicted"/>
<dbReference type="PANTHER" id="PTHR43300:SF11">
    <property type="entry name" value="ACETYLTRANSFERASE RV3034C-RELATED"/>
    <property type="match status" value="1"/>
</dbReference>